<protein>
    <submittedName>
        <fullName evidence="2">Uncharacterized protein</fullName>
    </submittedName>
</protein>
<feature type="region of interest" description="Disordered" evidence="1">
    <location>
        <begin position="11"/>
        <end position="30"/>
    </location>
</feature>
<evidence type="ECO:0000313" key="3">
    <source>
        <dbReference type="Proteomes" id="UP000034164"/>
    </source>
</evidence>
<dbReference type="AlphaFoldDB" id="A0A0G2HQI2"/>
<gene>
    <name evidence="2" type="ORF">EMCG_05281</name>
</gene>
<dbReference type="Proteomes" id="UP000034164">
    <property type="component" value="Unassembled WGS sequence"/>
</dbReference>
<evidence type="ECO:0000313" key="2">
    <source>
        <dbReference type="EMBL" id="KKZ59895.1"/>
    </source>
</evidence>
<accession>A0A0G2HQI2</accession>
<name>A0A0G2HQI2_9EURO</name>
<dbReference type="OrthoDB" id="10289267at2759"/>
<evidence type="ECO:0000256" key="1">
    <source>
        <dbReference type="SAM" id="MobiDB-lite"/>
    </source>
</evidence>
<dbReference type="VEuPathDB" id="FungiDB:EMCG_05281"/>
<reference evidence="3" key="1">
    <citation type="journal article" date="2015" name="PLoS Genet.">
        <title>The dynamic genome and transcriptome of the human fungal pathogen Blastomyces and close relative Emmonsia.</title>
        <authorList>
            <person name="Munoz J.F."/>
            <person name="Gauthier G.M."/>
            <person name="Desjardins C.A."/>
            <person name="Gallo J.E."/>
            <person name="Holder J."/>
            <person name="Sullivan T.D."/>
            <person name="Marty A.J."/>
            <person name="Carmen J.C."/>
            <person name="Chen Z."/>
            <person name="Ding L."/>
            <person name="Gujja S."/>
            <person name="Magrini V."/>
            <person name="Misas E."/>
            <person name="Mitreva M."/>
            <person name="Priest M."/>
            <person name="Saif S."/>
            <person name="Whiston E.A."/>
            <person name="Young S."/>
            <person name="Zeng Q."/>
            <person name="Goldman W.E."/>
            <person name="Mardis E.R."/>
            <person name="Taylor J.W."/>
            <person name="McEwen J.G."/>
            <person name="Clay O.K."/>
            <person name="Klein B.S."/>
            <person name="Cuomo C.A."/>
        </authorList>
    </citation>
    <scope>NUCLEOTIDE SEQUENCE [LARGE SCALE GENOMIC DNA]</scope>
    <source>
        <strain evidence="3">UAMH 3008</strain>
    </source>
</reference>
<dbReference type="EMBL" id="LCZI01001633">
    <property type="protein sequence ID" value="KKZ59895.1"/>
    <property type="molecule type" value="Genomic_DNA"/>
</dbReference>
<feature type="compositionally biased region" description="Polar residues" evidence="1">
    <location>
        <begin position="11"/>
        <end position="23"/>
    </location>
</feature>
<sequence>MQACINEQLQPPVNSFSGENGSRANRMRSEGLSRLSLTGWAAESPTMHTAAPCHQCAEETAAADRITFFHFSPSFGFWCFRAGGQYIREWSTNGIVKPVRWTRRLLIELGPPSVPGDGKERKNP</sequence>
<comment type="caution">
    <text evidence="2">The sequence shown here is derived from an EMBL/GenBank/DDBJ whole genome shotgun (WGS) entry which is preliminary data.</text>
</comment>
<proteinExistence type="predicted"/>
<organism evidence="2 3">
    <name type="scientific">[Emmonsia] crescens</name>
    <dbReference type="NCBI Taxonomy" id="73230"/>
    <lineage>
        <taxon>Eukaryota</taxon>
        <taxon>Fungi</taxon>
        <taxon>Dikarya</taxon>
        <taxon>Ascomycota</taxon>
        <taxon>Pezizomycotina</taxon>
        <taxon>Eurotiomycetes</taxon>
        <taxon>Eurotiomycetidae</taxon>
        <taxon>Onygenales</taxon>
        <taxon>Ajellomycetaceae</taxon>
        <taxon>Emergomyces</taxon>
    </lineage>
</organism>